<dbReference type="PANTHER" id="PTHR22796:SF6">
    <property type="entry name" value="INTERFERON-INDUCED VERY LARGE GTPASE 1-RELATED"/>
    <property type="match status" value="1"/>
</dbReference>
<protein>
    <submittedName>
        <fullName evidence="1">Interferon-induced very large GTPase 1-like</fullName>
    </submittedName>
</protein>
<reference evidence="1" key="1">
    <citation type="submission" date="2020-07" db="EMBL/GenBank/DDBJ databases">
        <title>Clarias magur genome sequencing, assembly and annotation.</title>
        <authorList>
            <person name="Kushwaha B."/>
            <person name="Kumar R."/>
            <person name="Das P."/>
            <person name="Joshi C.G."/>
            <person name="Kumar D."/>
            <person name="Nagpure N.S."/>
            <person name="Pandey M."/>
            <person name="Agarwal S."/>
            <person name="Srivastava S."/>
            <person name="Singh M."/>
            <person name="Sahoo L."/>
            <person name="Jayasankar P."/>
            <person name="Meher P.K."/>
            <person name="Koringa P.G."/>
            <person name="Iquebal M.A."/>
            <person name="Das S.P."/>
            <person name="Bit A."/>
            <person name="Patnaik S."/>
            <person name="Patel N."/>
            <person name="Shah T.M."/>
            <person name="Hinsu A."/>
            <person name="Jena J.K."/>
        </authorList>
    </citation>
    <scope>NUCLEOTIDE SEQUENCE</scope>
    <source>
        <strain evidence="1">CIFAMagur01</strain>
        <tissue evidence="1">Testis</tissue>
    </source>
</reference>
<dbReference type="OrthoDB" id="1597724at2759"/>
<organism evidence="1 2">
    <name type="scientific">Clarias magur</name>
    <name type="common">Asian catfish</name>
    <name type="synonym">Macropteronotus magur</name>
    <dbReference type="NCBI Taxonomy" id="1594786"/>
    <lineage>
        <taxon>Eukaryota</taxon>
        <taxon>Metazoa</taxon>
        <taxon>Chordata</taxon>
        <taxon>Craniata</taxon>
        <taxon>Vertebrata</taxon>
        <taxon>Euteleostomi</taxon>
        <taxon>Actinopterygii</taxon>
        <taxon>Neopterygii</taxon>
        <taxon>Teleostei</taxon>
        <taxon>Ostariophysi</taxon>
        <taxon>Siluriformes</taxon>
        <taxon>Clariidae</taxon>
        <taxon>Clarias</taxon>
    </lineage>
</organism>
<name>A0A8J4TD37_CLAMG</name>
<sequence length="153" mass="17970">MHVIKETEGLIHEICNKIIRLGYKDSYIQEITDTVRTRVEEYQTICTNTIGGHDGDHSVPFHRVNGTGGMCYRARNPSEPVPYKSYRSAGGHYATWSITPDNSQLPYWKWFMCRFKQDLENHYKKTFEGEGEIPREWRDFTKEQAIESLDNYI</sequence>
<dbReference type="AlphaFoldDB" id="A0A8J4TD37"/>
<evidence type="ECO:0000313" key="2">
    <source>
        <dbReference type="Proteomes" id="UP000727407"/>
    </source>
</evidence>
<gene>
    <name evidence="1" type="ORF">DAT39_021351</name>
</gene>
<keyword evidence="2" id="KW-1185">Reference proteome</keyword>
<evidence type="ECO:0000313" key="1">
    <source>
        <dbReference type="EMBL" id="KAF5888949.1"/>
    </source>
</evidence>
<comment type="caution">
    <text evidence="1">The sequence shown here is derived from an EMBL/GenBank/DDBJ whole genome shotgun (WGS) entry which is preliminary data.</text>
</comment>
<dbReference type="PANTHER" id="PTHR22796">
    <property type="entry name" value="URG4-RELATED"/>
    <property type="match status" value="1"/>
</dbReference>
<dbReference type="EMBL" id="QNUK01000889">
    <property type="protein sequence ID" value="KAF5888949.1"/>
    <property type="molecule type" value="Genomic_DNA"/>
</dbReference>
<proteinExistence type="predicted"/>
<accession>A0A8J4TD37</accession>
<dbReference type="Proteomes" id="UP000727407">
    <property type="component" value="Unassembled WGS sequence"/>
</dbReference>